<evidence type="ECO:0000259" key="8">
    <source>
        <dbReference type="PROSITE" id="PS51002"/>
    </source>
</evidence>
<feature type="transmembrane region" description="Helical" evidence="7">
    <location>
        <begin position="207"/>
        <end position="226"/>
    </location>
</feature>
<dbReference type="Gene3D" id="1.20.810.10">
    <property type="entry name" value="Cytochrome Bc1 Complex, Chain C"/>
    <property type="match status" value="1"/>
</dbReference>
<feature type="transmembrane region" description="Helical" evidence="7">
    <location>
        <begin position="327"/>
        <end position="347"/>
    </location>
</feature>
<feature type="transmembrane region" description="Helical" evidence="7">
    <location>
        <begin position="257"/>
        <end position="276"/>
    </location>
</feature>
<proteinExistence type="predicted"/>
<evidence type="ECO:0000256" key="1">
    <source>
        <dbReference type="ARBA" id="ARBA00001971"/>
    </source>
</evidence>
<dbReference type="GO" id="GO:0016491">
    <property type="term" value="F:oxidoreductase activity"/>
    <property type="evidence" value="ECO:0007669"/>
    <property type="project" value="InterPro"/>
</dbReference>
<dbReference type="EMBL" id="CP042430">
    <property type="protein sequence ID" value="QEC48222.1"/>
    <property type="molecule type" value="Genomic_DNA"/>
</dbReference>
<feature type="compositionally biased region" description="Basic and acidic residues" evidence="6">
    <location>
        <begin position="433"/>
        <end position="445"/>
    </location>
</feature>
<sequence>MRLQRVVSAIDERSGASPLFVKALRYLFPDHWSFLLGEVALYAFMVLVGTGIYLTLFFEPSLGQTTYHGTYAPLQGAHMSEAYKSAIDISFRYKAGLLMRQTHHWAADVFVAAIVVHLMRVFFTGAFRKPRELTWVVGLAILFSALLEGYLGYSMVDDLLSGMGLAIGYGVALSLPVIGGNLGVGLWGSPFPGDHAFESRMYIGHVLIFPVLIGLLIGLHLTLVAARHHTQFAKRPRQTNRRLVGVPAFPGQAPRSLALLLAVAAVLFALGGLVQINPIWQWGPYETSLGTNGAQPDWYLGWLIGALRLMPGFDVTIGDYTLIPNPFWGGVLFPIVVLGVLVAVPWAERRLTGDRGVHNLADRPRDAPRRTAFGVAFLTWVGLIFFAGSADRLYVFLGVSYESMIWIYRAVTVAVPIGLFLVVLAVCRQLQEGDRQQADRERAEREAEDAEREAGRGLQLDGGEPPRAPAAGP</sequence>
<keyword evidence="7" id="KW-0812">Transmembrane</keyword>
<evidence type="ECO:0000313" key="9">
    <source>
        <dbReference type="EMBL" id="QEC48222.1"/>
    </source>
</evidence>
<evidence type="ECO:0000256" key="7">
    <source>
        <dbReference type="SAM" id="Phobius"/>
    </source>
</evidence>
<dbReference type="RefSeq" id="WP_146919522.1">
    <property type="nucleotide sequence ID" value="NZ_CP042430.1"/>
</dbReference>
<comment type="catalytic activity">
    <reaction evidence="4">
        <text>a quinol + 2 Fe(III)-[cytochrome c](out) = a quinone + 2 Fe(II)-[cytochrome c](out) + 2 H(+)(out)</text>
        <dbReference type="Rhea" id="RHEA:11484"/>
        <dbReference type="Rhea" id="RHEA-COMP:10350"/>
        <dbReference type="Rhea" id="RHEA-COMP:14399"/>
        <dbReference type="ChEBI" id="CHEBI:15378"/>
        <dbReference type="ChEBI" id="CHEBI:24646"/>
        <dbReference type="ChEBI" id="CHEBI:29033"/>
        <dbReference type="ChEBI" id="CHEBI:29034"/>
        <dbReference type="ChEBI" id="CHEBI:132124"/>
        <dbReference type="EC" id="7.1.1.8"/>
    </reaction>
</comment>
<dbReference type="Proteomes" id="UP000321805">
    <property type="component" value="Chromosome"/>
</dbReference>
<evidence type="ECO:0000256" key="5">
    <source>
        <dbReference type="ARBA" id="ARBA00029568"/>
    </source>
</evidence>
<feature type="transmembrane region" description="Helical" evidence="7">
    <location>
        <begin position="165"/>
        <end position="187"/>
    </location>
</feature>
<dbReference type="SUPFAM" id="SSF81648">
    <property type="entry name" value="a domain/subunit of cytochrome bc1 complex (Ubiquinol-cytochrome c reductase)"/>
    <property type="match status" value="1"/>
</dbReference>
<comment type="cofactor">
    <cofactor evidence="1">
        <name>heme</name>
        <dbReference type="ChEBI" id="CHEBI:30413"/>
    </cofactor>
</comment>
<feature type="region of interest" description="Disordered" evidence="6">
    <location>
        <begin position="433"/>
        <end position="473"/>
    </location>
</feature>
<evidence type="ECO:0000256" key="6">
    <source>
        <dbReference type="SAM" id="MobiDB-lite"/>
    </source>
</evidence>
<evidence type="ECO:0000256" key="4">
    <source>
        <dbReference type="ARBA" id="ARBA00029351"/>
    </source>
</evidence>
<dbReference type="InterPro" id="IPR016174">
    <property type="entry name" value="Di-haem_cyt_TM"/>
</dbReference>
<organism evidence="9 10">
    <name type="scientific">Baekduia soli</name>
    <dbReference type="NCBI Taxonomy" id="496014"/>
    <lineage>
        <taxon>Bacteria</taxon>
        <taxon>Bacillati</taxon>
        <taxon>Actinomycetota</taxon>
        <taxon>Thermoleophilia</taxon>
        <taxon>Solirubrobacterales</taxon>
        <taxon>Baekduiaceae</taxon>
        <taxon>Baekduia</taxon>
    </lineage>
</organism>
<keyword evidence="7" id="KW-0472">Membrane</keyword>
<feature type="transmembrane region" description="Helical" evidence="7">
    <location>
        <begin position="133"/>
        <end position="153"/>
    </location>
</feature>
<dbReference type="GO" id="GO:0008121">
    <property type="term" value="F:quinol-cytochrome-c reductase activity"/>
    <property type="evidence" value="ECO:0007669"/>
    <property type="project" value="UniProtKB-EC"/>
</dbReference>
<feature type="domain" description="Cytochrome b/b6 N-terminal region profile" evidence="8">
    <location>
        <begin position="6"/>
        <end position="233"/>
    </location>
</feature>
<name>A0A5B8U6D7_9ACTN</name>
<evidence type="ECO:0000256" key="3">
    <source>
        <dbReference type="ARBA" id="ARBA00016116"/>
    </source>
</evidence>
<dbReference type="OrthoDB" id="9804503at2"/>
<keyword evidence="10" id="KW-1185">Reference proteome</keyword>
<dbReference type="AlphaFoldDB" id="A0A5B8U6D7"/>
<feature type="transmembrane region" description="Helical" evidence="7">
    <location>
        <begin position="105"/>
        <end position="127"/>
    </location>
</feature>
<dbReference type="Pfam" id="PF13631">
    <property type="entry name" value="Cytochrom_B_N_2"/>
    <property type="match status" value="1"/>
</dbReference>
<dbReference type="GO" id="GO:0016020">
    <property type="term" value="C:membrane"/>
    <property type="evidence" value="ECO:0007669"/>
    <property type="project" value="InterPro"/>
</dbReference>
<dbReference type="GO" id="GO:0022904">
    <property type="term" value="P:respiratory electron transport chain"/>
    <property type="evidence" value="ECO:0007669"/>
    <property type="project" value="InterPro"/>
</dbReference>
<protein>
    <recommendedName>
        <fullName evidence="3">Cytochrome bc1 complex cytochrome b subunit</fullName>
        <ecNumber evidence="2">7.1.1.8</ecNumber>
    </recommendedName>
    <alternativeName>
        <fullName evidence="5">Cytochrome bc1 reductase complex subunit QcrB</fullName>
    </alternativeName>
</protein>
<dbReference type="KEGG" id="bsol:FSW04_12030"/>
<dbReference type="InterPro" id="IPR005797">
    <property type="entry name" value="Cyt_b/b6_N"/>
</dbReference>
<reference evidence="9 10" key="1">
    <citation type="journal article" date="2018" name="J. Microbiol.">
        <title>Baekduia soli gen. nov., sp. nov., a novel bacterium isolated from the soil of Baekdu Mountain and proposal of a novel family name, Baekduiaceae fam. nov.</title>
        <authorList>
            <person name="An D.S."/>
            <person name="Siddiqi M.Z."/>
            <person name="Kim K.H."/>
            <person name="Yu H.S."/>
            <person name="Im W.T."/>
        </authorList>
    </citation>
    <scope>NUCLEOTIDE SEQUENCE [LARGE SCALE GENOMIC DNA]</scope>
    <source>
        <strain evidence="9 10">BR7-21</strain>
    </source>
</reference>
<keyword evidence="7" id="KW-1133">Transmembrane helix</keyword>
<accession>A0A5B8U6D7</accession>
<dbReference type="InterPro" id="IPR036150">
    <property type="entry name" value="Cyt_b/b6_C_sf"/>
</dbReference>
<feature type="transmembrane region" description="Helical" evidence="7">
    <location>
        <begin position="39"/>
        <end position="58"/>
    </location>
</feature>
<dbReference type="SUPFAM" id="SSF81342">
    <property type="entry name" value="Transmembrane di-heme cytochromes"/>
    <property type="match status" value="1"/>
</dbReference>
<evidence type="ECO:0000313" key="10">
    <source>
        <dbReference type="Proteomes" id="UP000321805"/>
    </source>
</evidence>
<dbReference type="InterPro" id="IPR027387">
    <property type="entry name" value="Cytb/b6-like_sf"/>
</dbReference>
<gene>
    <name evidence="9" type="ORF">FSW04_12030</name>
</gene>
<dbReference type="PROSITE" id="PS51002">
    <property type="entry name" value="CYTB_NTER"/>
    <property type="match status" value="1"/>
</dbReference>
<feature type="transmembrane region" description="Helical" evidence="7">
    <location>
        <begin position="367"/>
        <end position="386"/>
    </location>
</feature>
<dbReference type="PANTHER" id="PTHR19271:SF16">
    <property type="entry name" value="CYTOCHROME B"/>
    <property type="match status" value="1"/>
</dbReference>
<dbReference type="PANTHER" id="PTHR19271">
    <property type="entry name" value="CYTOCHROME B"/>
    <property type="match status" value="1"/>
</dbReference>
<dbReference type="EC" id="7.1.1.8" evidence="2"/>
<evidence type="ECO:0000256" key="2">
    <source>
        <dbReference type="ARBA" id="ARBA00012951"/>
    </source>
</evidence>
<feature type="transmembrane region" description="Helical" evidence="7">
    <location>
        <begin position="406"/>
        <end position="427"/>
    </location>
</feature>